<dbReference type="EC" id="2.7.13.3" evidence="2"/>
<dbReference type="PANTHER" id="PTHR43547:SF2">
    <property type="entry name" value="HYBRID SIGNAL TRANSDUCTION HISTIDINE KINASE C"/>
    <property type="match status" value="1"/>
</dbReference>
<dbReference type="PANTHER" id="PTHR43547">
    <property type="entry name" value="TWO-COMPONENT HISTIDINE KINASE"/>
    <property type="match status" value="1"/>
</dbReference>
<dbReference type="PROSITE" id="PS50110">
    <property type="entry name" value="RESPONSE_REGULATORY"/>
    <property type="match status" value="1"/>
</dbReference>
<dbReference type="SMART" id="SM00387">
    <property type="entry name" value="HATPase_c"/>
    <property type="match status" value="1"/>
</dbReference>
<dbReference type="SUPFAM" id="SSF47384">
    <property type="entry name" value="Homodimeric domain of signal transducing histidine kinase"/>
    <property type="match status" value="1"/>
</dbReference>
<evidence type="ECO:0000313" key="8">
    <source>
        <dbReference type="Proteomes" id="UP001596037"/>
    </source>
</evidence>
<evidence type="ECO:0000256" key="4">
    <source>
        <dbReference type="PROSITE-ProRule" id="PRU00169"/>
    </source>
</evidence>
<dbReference type="Pfam" id="PF02518">
    <property type="entry name" value="HATPase_c"/>
    <property type="match status" value="1"/>
</dbReference>
<dbReference type="Proteomes" id="UP001596037">
    <property type="component" value="Unassembled WGS sequence"/>
</dbReference>
<dbReference type="CDD" id="cd00075">
    <property type="entry name" value="HATPase"/>
    <property type="match status" value="1"/>
</dbReference>
<dbReference type="InterPro" id="IPR036097">
    <property type="entry name" value="HisK_dim/P_sf"/>
</dbReference>
<dbReference type="InterPro" id="IPR004358">
    <property type="entry name" value="Sig_transdc_His_kin-like_C"/>
</dbReference>
<feature type="domain" description="Response regulatory" evidence="6">
    <location>
        <begin position="385"/>
        <end position="497"/>
    </location>
</feature>
<dbReference type="Pfam" id="PF00072">
    <property type="entry name" value="Response_reg"/>
    <property type="match status" value="1"/>
</dbReference>
<keyword evidence="3 4" id="KW-0597">Phosphoprotein</keyword>
<dbReference type="Pfam" id="PF00512">
    <property type="entry name" value="HisKA"/>
    <property type="match status" value="1"/>
</dbReference>
<proteinExistence type="predicted"/>
<evidence type="ECO:0000256" key="3">
    <source>
        <dbReference type="ARBA" id="ARBA00022553"/>
    </source>
</evidence>
<keyword evidence="8" id="KW-1185">Reference proteome</keyword>
<dbReference type="SUPFAM" id="SSF55874">
    <property type="entry name" value="ATPase domain of HSP90 chaperone/DNA topoisomerase II/histidine kinase"/>
    <property type="match status" value="1"/>
</dbReference>
<evidence type="ECO:0000313" key="7">
    <source>
        <dbReference type="EMBL" id="MFC5500188.1"/>
    </source>
</evidence>
<dbReference type="Gene3D" id="3.40.50.2300">
    <property type="match status" value="1"/>
</dbReference>
<evidence type="ECO:0000256" key="2">
    <source>
        <dbReference type="ARBA" id="ARBA00012438"/>
    </source>
</evidence>
<evidence type="ECO:0000256" key="1">
    <source>
        <dbReference type="ARBA" id="ARBA00000085"/>
    </source>
</evidence>
<dbReference type="InterPro" id="IPR036890">
    <property type="entry name" value="HATPase_C_sf"/>
</dbReference>
<dbReference type="SMART" id="SM00388">
    <property type="entry name" value="HisKA"/>
    <property type="match status" value="1"/>
</dbReference>
<dbReference type="InterPro" id="IPR003594">
    <property type="entry name" value="HATPase_dom"/>
</dbReference>
<dbReference type="PRINTS" id="PR00344">
    <property type="entry name" value="BCTRLSENSOR"/>
</dbReference>
<accession>A0ABW0NKR4</accession>
<comment type="catalytic activity">
    <reaction evidence="1">
        <text>ATP + protein L-histidine = ADP + protein N-phospho-L-histidine.</text>
        <dbReference type="EC" id="2.7.13.3"/>
    </reaction>
</comment>
<comment type="caution">
    <text evidence="7">The sequence shown here is derived from an EMBL/GenBank/DDBJ whole genome shotgun (WGS) entry which is preliminary data.</text>
</comment>
<dbReference type="RefSeq" id="WP_376852428.1">
    <property type="nucleotide sequence ID" value="NZ_JBHSMF010000010.1"/>
</dbReference>
<dbReference type="PROSITE" id="PS50109">
    <property type="entry name" value="HIS_KIN"/>
    <property type="match status" value="1"/>
</dbReference>
<dbReference type="InterPro" id="IPR011006">
    <property type="entry name" value="CheY-like_superfamily"/>
</dbReference>
<dbReference type="SUPFAM" id="SSF52172">
    <property type="entry name" value="CheY-like"/>
    <property type="match status" value="1"/>
</dbReference>
<dbReference type="CDD" id="cd00082">
    <property type="entry name" value="HisKA"/>
    <property type="match status" value="1"/>
</dbReference>
<protein>
    <recommendedName>
        <fullName evidence="2">histidine kinase</fullName>
        <ecNumber evidence="2">2.7.13.3</ecNumber>
    </recommendedName>
</protein>
<dbReference type="SMART" id="SM00448">
    <property type="entry name" value="REC"/>
    <property type="match status" value="1"/>
</dbReference>
<dbReference type="InterPro" id="IPR005467">
    <property type="entry name" value="His_kinase_dom"/>
</dbReference>
<dbReference type="Gene3D" id="1.10.287.130">
    <property type="match status" value="1"/>
</dbReference>
<dbReference type="InterPro" id="IPR001789">
    <property type="entry name" value="Sig_transdc_resp-reg_receiver"/>
</dbReference>
<reference evidence="8" key="1">
    <citation type="journal article" date="2019" name="Int. J. Syst. Evol. Microbiol.">
        <title>The Global Catalogue of Microorganisms (GCM) 10K type strain sequencing project: providing services to taxonomists for standard genome sequencing and annotation.</title>
        <authorList>
            <consortium name="The Broad Institute Genomics Platform"/>
            <consortium name="The Broad Institute Genome Sequencing Center for Infectious Disease"/>
            <person name="Wu L."/>
            <person name="Ma J."/>
        </authorList>
    </citation>
    <scope>NUCLEOTIDE SEQUENCE [LARGE SCALE GENOMIC DNA]</scope>
    <source>
        <strain evidence="8">CCUG 57401</strain>
    </source>
</reference>
<dbReference type="CDD" id="cd17580">
    <property type="entry name" value="REC_2_DhkD-like"/>
    <property type="match status" value="1"/>
</dbReference>
<evidence type="ECO:0000259" key="5">
    <source>
        <dbReference type="PROSITE" id="PS50109"/>
    </source>
</evidence>
<dbReference type="Gene3D" id="3.30.565.10">
    <property type="entry name" value="Histidine kinase-like ATPase, C-terminal domain"/>
    <property type="match status" value="1"/>
</dbReference>
<feature type="domain" description="Histidine kinase" evidence="5">
    <location>
        <begin position="144"/>
        <end position="360"/>
    </location>
</feature>
<dbReference type="EMBL" id="JBHSMF010000010">
    <property type="protein sequence ID" value="MFC5500188.1"/>
    <property type="molecule type" value="Genomic_DNA"/>
</dbReference>
<organism evidence="7 8">
    <name type="scientific">Caenimonas terrae</name>
    <dbReference type="NCBI Taxonomy" id="696074"/>
    <lineage>
        <taxon>Bacteria</taxon>
        <taxon>Pseudomonadati</taxon>
        <taxon>Pseudomonadota</taxon>
        <taxon>Betaproteobacteria</taxon>
        <taxon>Burkholderiales</taxon>
        <taxon>Comamonadaceae</taxon>
        <taxon>Caenimonas</taxon>
    </lineage>
</organism>
<sequence length="497" mass="53142">MERRILIYVGTTQDGVLASQVLQSAGLVSQVVVGMQSLLAELARGCGALLVAEEVIAGSAMQPLKVFIGLQPAWSDLPVLVLTLRGSPSVEVQRAVESLGNVTLIERPVRTIGLVSAARSALRARDRQYQVRLADQRKDEFLATLAHELRNPLAPIRTSMSILRRLAPAANVARIVDVVDRQVVHLTRLVDDLLDVARISTGKVALQARRTTVRSVLTHALEISGSAIQDKAHTLKVEQPEGEFALNADHARVVQSVANLLVNAAKFTPEHGEIELAAEVQGDTVRFRVKDNGRGLQEQSKGRIFELFAQATVPGEPASGLGIGLNLAKRFAEMHGGSISVSSDGPDRGSEFVLSLPVVLTSDGAEAPATPPPAAAPQAHGAARKILVVDDNVDAADTLEALLSIEGFSVAVAYDGEAALAAVRSDPPAIVLMDIGMPRMDGYEAARRIRQETEGIRLIALTGWGQDLDRHKAEAAGFNTHFVKPVDLEQLLSTINE</sequence>
<feature type="modified residue" description="4-aspartylphosphate" evidence="4">
    <location>
        <position position="434"/>
    </location>
</feature>
<dbReference type="InterPro" id="IPR003661">
    <property type="entry name" value="HisK_dim/P_dom"/>
</dbReference>
<evidence type="ECO:0000259" key="6">
    <source>
        <dbReference type="PROSITE" id="PS50110"/>
    </source>
</evidence>
<gene>
    <name evidence="7" type="ORF">ACFPOE_21780</name>
</gene>
<name>A0ABW0NKR4_9BURK</name>